<dbReference type="RefSeq" id="WP_025083304.1">
    <property type="nucleotide sequence ID" value="NZ_AZEX01000023.1"/>
</dbReference>
<evidence type="ECO:0000313" key="2">
    <source>
        <dbReference type="EMBL" id="KRL61264.1"/>
    </source>
</evidence>
<evidence type="ECO:0000256" key="1">
    <source>
        <dbReference type="SAM" id="Phobius"/>
    </source>
</evidence>
<dbReference type="AlphaFoldDB" id="A0A0R1RVZ4"/>
<comment type="caution">
    <text evidence="2">The sequence shown here is derived from an EMBL/GenBank/DDBJ whole genome shotgun (WGS) entry which is preliminary data.</text>
</comment>
<name>A0A0R1RVZ4_9LACO</name>
<dbReference type="PATRIC" id="fig|1423747.3.peg.860"/>
<proteinExistence type="predicted"/>
<sequence length="156" mass="18157">MFKGLFDNLTPESFISGRWLLIRRTIMIVVAIFNVLELYVIFGVSRFLSIMALFAEVTSALIIVLLFLASFFIYLIGYKTNITTISIVTGWVSEVFFFYFTFITKIWQVHAGVEVGFYIALVLRIINTVLLAVLLMIYYKHNRLVRANRKKFNIFD</sequence>
<keyword evidence="1" id="KW-0812">Transmembrane</keyword>
<organism evidence="2 3">
    <name type="scientific">Latilactobacillus fuchuensis DSM 14340 = JCM 11249</name>
    <dbReference type="NCBI Taxonomy" id="1423747"/>
    <lineage>
        <taxon>Bacteria</taxon>
        <taxon>Bacillati</taxon>
        <taxon>Bacillota</taxon>
        <taxon>Bacilli</taxon>
        <taxon>Lactobacillales</taxon>
        <taxon>Lactobacillaceae</taxon>
        <taxon>Latilactobacillus</taxon>
    </lineage>
</organism>
<accession>A0A0R1RVZ4</accession>
<feature type="transmembrane region" description="Helical" evidence="1">
    <location>
        <begin position="82"/>
        <end position="103"/>
    </location>
</feature>
<feature type="transmembrane region" description="Helical" evidence="1">
    <location>
        <begin position="48"/>
        <end position="75"/>
    </location>
</feature>
<keyword evidence="1" id="KW-1133">Transmembrane helix</keyword>
<protein>
    <submittedName>
        <fullName evidence="2">Uncharacterized protein</fullName>
    </submittedName>
</protein>
<evidence type="ECO:0000313" key="3">
    <source>
        <dbReference type="Proteomes" id="UP000051264"/>
    </source>
</evidence>
<feature type="transmembrane region" description="Helical" evidence="1">
    <location>
        <begin position="21"/>
        <end position="42"/>
    </location>
</feature>
<dbReference type="EMBL" id="AZEX01000023">
    <property type="protein sequence ID" value="KRL61264.1"/>
    <property type="molecule type" value="Genomic_DNA"/>
</dbReference>
<reference evidence="2 3" key="1">
    <citation type="journal article" date="2015" name="Genome Announc.">
        <title>Expanding the biotechnology potential of lactobacilli through comparative genomics of 213 strains and associated genera.</title>
        <authorList>
            <person name="Sun Z."/>
            <person name="Harris H.M."/>
            <person name="McCann A."/>
            <person name="Guo C."/>
            <person name="Argimon S."/>
            <person name="Zhang W."/>
            <person name="Yang X."/>
            <person name="Jeffery I.B."/>
            <person name="Cooney J.C."/>
            <person name="Kagawa T.F."/>
            <person name="Liu W."/>
            <person name="Song Y."/>
            <person name="Salvetti E."/>
            <person name="Wrobel A."/>
            <person name="Rasinkangas P."/>
            <person name="Parkhill J."/>
            <person name="Rea M.C."/>
            <person name="O'Sullivan O."/>
            <person name="Ritari J."/>
            <person name="Douillard F.P."/>
            <person name="Paul Ross R."/>
            <person name="Yang R."/>
            <person name="Briner A.E."/>
            <person name="Felis G.E."/>
            <person name="de Vos W.M."/>
            <person name="Barrangou R."/>
            <person name="Klaenhammer T.R."/>
            <person name="Caufield P.W."/>
            <person name="Cui Y."/>
            <person name="Zhang H."/>
            <person name="O'Toole P.W."/>
        </authorList>
    </citation>
    <scope>NUCLEOTIDE SEQUENCE [LARGE SCALE GENOMIC DNA]</scope>
    <source>
        <strain evidence="2 3">DSM 14340</strain>
    </source>
</reference>
<dbReference type="STRING" id="1423747.FC69_GL000842"/>
<keyword evidence="1" id="KW-0472">Membrane</keyword>
<dbReference type="Proteomes" id="UP000051264">
    <property type="component" value="Unassembled WGS sequence"/>
</dbReference>
<gene>
    <name evidence="2" type="ORF">FC69_GL000842</name>
</gene>
<feature type="transmembrane region" description="Helical" evidence="1">
    <location>
        <begin position="115"/>
        <end position="139"/>
    </location>
</feature>